<keyword evidence="3" id="KW-1185">Reference proteome</keyword>
<dbReference type="Pfam" id="PF10012">
    <property type="entry name" value="DUF2255"/>
    <property type="match status" value="1"/>
</dbReference>
<gene>
    <name evidence="2" type="ORF">SAMN04490239_6242</name>
</gene>
<name>A0A1H4WXH5_9NOCA</name>
<evidence type="ECO:0000313" key="3">
    <source>
        <dbReference type="Proteomes" id="UP000183561"/>
    </source>
</evidence>
<dbReference type="AlphaFoldDB" id="A0A1H4WXH5"/>
<protein>
    <recommendedName>
        <fullName evidence="4">DUF2255 family protein</fullName>
    </recommendedName>
</protein>
<dbReference type="EMBL" id="FNSV01000005">
    <property type="protein sequence ID" value="SEC97945.1"/>
    <property type="molecule type" value="Genomic_DNA"/>
</dbReference>
<reference evidence="3" key="1">
    <citation type="submission" date="2016-10" db="EMBL/GenBank/DDBJ databases">
        <authorList>
            <person name="Varghese N."/>
            <person name="Submissions S."/>
        </authorList>
    </citation>
    <scope>NUCLEOTIDE SEQUENCE [LARGE SCALE GENOMIC DNA]</scope>
    <source>
        <strain evidence="3">DSM 44498</strain>
    </source>
</reference>
<dbReference type="Proteomes" id="UP000183561">
    <property type="component" value="Unassembled WGS sequence"/>
</dbReference>
<dbReference type="InterPro" id="IPR016888">
    <property type="entry name" value="UCP028498"/>
</dbReference>
<evidence type="ECO:0008006" key="4">
    <source>
        <dbReference type="Google" id="ProtNLM"/>
    </source>
</evidence>
<evidence type="ECO:0000313" key="2">
    <source>
        <dbReference type="EMBL" id="SEC97945.1"/>
    </source>
</evidence>
<dbReference type="OrthoDB" id="162563at2"/>
<proteinExistence type="predicted"/>
<sequence length="103" mass="11787">MAWHSEQLDAIGHTEELHISSYRRDGSLRRWIPICVVRVADDLYVRSAFGPDGGWYRNAMRNNTAPSTAAGPPRWNRWSPTPPPKRPFASTPPDRIRAPRRNP</sequence>
<evidence type="ECO:0000256" key="1">
    <source>
        <dbReference type="SAM" id="MobiDB-lite"/>
    </source>
</evidence>
<dbReference type="RefSeq" id="WP_072944535.1">
    <property type="nucleotide sequence ID" value="NZ_CP070609.1"/>
</dbReference>
<feature type="region of interest" description="Disordered" evidence="1">
    <location>
        <begin position="57"/>
        <end position="103"/>
    </location>
</feature>
<organism evidence="2 3">
    <name type="scientific">Rhodococcus koreensis</name>
    <dbReference type="NCBI Taxonomy" id="99653"/>
    <lineage>
        <taxon>Bacteria</taxon>
        <taxon>Bacillati</taxon>
        <taxon>Actinomycetota</taxon>
        <taxon>Actinomycetes</taxon>
        <taxon>Mycobacteriales</taxon>
        <taxon>Nocardiaceae</taxon>
        <taxon>Rhodococcus</taxon>
    </lineage>
</organism>
<accession>A0A1H4WXH5</accession>